<dbReference type="Proteomes" id="UP000887575">
    <property type="component" value="Unassembled WGS sequence"/>
</dbReference>
<feature type="compositionally biased region" description="Low complexity" evidence="1">
    <location>
        <begin position="64"/>
        <end position="76"/>
    </location>
</feature>
<reference evidence="3" key="1">
    <citation type="submission" date="2024-02" db="UniProtKB">
        <authorList>
            <consortium name="WormBaseParasite"/>
        </authorList>
    </citation>
    <scope>IDENTIFICATION</scope>
</reference>
<evidence type="ECO:0000256" key="1">
    <source>
        <dbReference type="SAM" id="MobiDB-lite"/>
    </source>
</evidence>
<evidence type="ECO:0000313" key="2">
    <source>
        <dbReference type="Proteomes" id="UP000887575"/>
    </source>
</evidence>
<organism evidence="2 3">
    <name type="scientific">Mesorhabditis belari</name>
    <dbReference type="NCBI Taxonomy" id="2138241"/>
    <lineage>
        <taxon>Eukaryota</taxon>
        <taxon>Metazoa</taxon>
        <taxon>Ecdysozoa</taxon>
        <taxon>Nematoda</taxon>
        <taxon>Chromadorea</taxon>
        <taxon>Rhabditida</taxon>
        <taxon>Rhabditina</taxon>
        <taxon>Rhabditomorpha</taxon>
        <taxon>Rhabditoidea</taxon>
        <taxon>Rhabditidae</taxon>
        <taxon>Mesorhabditinae</taxon>
        <taxon>Mesorhabditis</taxon>
    </lineage>
</organism>
<protein>
    <submittedName>
        <fullName evidence="3">Uncharacterized protein</fullName>
    </submittedName>
</protein>
<name>A0AAF3J3N8_9BILA</name>
<feature type="region of interest" description="Disordered" evidence="1">
    <location>
        <begin position="1"/>
        <end position="28"/>
    </location>
</feature>
<dbReference type="AlphaFoldDB" id="A0AAF3J3N8"/>
<feature type="region of interest" description="Disordered" evidence="1">
    <location>
        <begin position="61"/>
        <end position="99"/>
    </location>
</feature>
<feature type="compositionally biased region" description="Basic and acidic residues" evidence="1">
    <location>
        <begin position="14"/>
        <end position="28"/>
    </location>
</feature>
<sequence length="99" mass="11315">MGRELRLGESLGGLRRDGKAEGMEERGAVPSEFHEKSITKWNDRDDSRRVSFLLTAAHLDSAERSSSGAMRSSSGANFDRKKRKERRERTATMRLRYVK</sequence>
<accession>A0AAF3J3N8</accession>
<dbReference type="WBParaSite" id="MBELARI_LOCUS14202">
    <property type="protein sequence ID" value="MBELARI_LOCUS14202"/>
    <property type="gene ID" value="MBELARI_LOCUS14202"/>
</dbReference>
<proteinExistence type="predicted"/>
<keyword evidence="2" id="KW-1185">Reference proteome</keyword>
<evidence type="ECO:0000313" key="3">
    <source>
        <dbReference type="WBParaSite" id="MBELARI_LOCUS14202"/>
    </source>
</evidence>